<dbReference type="GO" id="GO:0015918">
    <property type="term" value="P:sterol transport"/>
    <property type="evidence" value="ECO:0007669"/>
    <property type="project" value="InterPro"/>
</dbReference>
<evidence type="ECO:0000313" key="3">
    <source>
        <dbReference type="EMBL" id="KAK7276533.1"/>
    </source>
</evidence>
<dbReference type="Gene3D" id="2.60.40.770">
    <property type="match status" value="1"/>
</dbReference>
<dbReference type="GO" id="GO:0032934">
    <property type="term" value="F:sterol binding"/>
    <property type="evidence" value="ECO:0007669"/>
    <property type="project" value="InterPro"/>
</dbReference>
<accession>A0AAN9ID67</accession>
<name>A0AAN9ID67_CROPI</name>
<comment type="caution">
    <text evidence="3">The sequence shown here is derived from an EMBL/GenBank/DDBJ whole genome shotgun (WGS) entry which is preliminary data.</text>
</comment>
<evidence type="ECO:0000256" key="1">
    <source>
        <dbReference type="SAM" id="SignalP"/>
    </source>
</evidence>
<protein>
    <recommendedName>
        <fullName evidence="2">MD-2-related lipid-recognition domain-containing protein</fullName>
    </recommendedName>
</protein>
<dbReference type="PANTHER" id="PTHR11306:SF44">
    <property type="entry name" value="MD-LIKE LIPID RECOGNITION DOMAIN PROTEIN_ML DOMAIN PROTEIN"/>
    <property type="match status" value="1"/>
</dbReference>
<dbReference type="EMBL" id="JAYWIO010000003">
    <property type="protein sequence ID" value="KAK7276533.1"/>
    <property type="molecule type" value="Genomic_DNA"/>
</dbReference>
<sequence>MVVDSTLRLYLFSFLSISSFIILLLSSSHAQVQALKYCDKNADYSVKVSGVKILPNPVVRGEPFTFKIAAYTDEPIQSGDLIYEISFVGVEAPPAIFHHDLCEESSCPVSAGNFLLIHTELLPSYTPPGTYNVKLTFKDQNDKQLSCIIFPFKIGAGSSVSAI</sequence>
<dbReference type="AlphaFoldDB" id="A0AAN9ID67"/>
<proteinExistence type="predicted"/>
<dbReference type="Pfam" id="PF02221">
    <property type="entry name" value="E1_DerP2_DerF2"/>
    <property type="match status" value="1"/>
</dbReference>
<dbReference type="PANTHER" id="PTHR11306">
    <property type="entry name" value="NIEMANN PICK TYPE C2 PROTEIN NPC2-RELATED"/>
    <property type="match status" value="1"/>
</dbReference>
<reference evidence="3 4" key="1">
    <citation type="submission" date="2024-01" db="EMBL/GenBank/DDBJ databases">
        <title>The genomes of 5 underutilized Papilionoideae crops provide insights into root nodulation and disease resistanc.</title>
        <authorList>
            <person name="Yuan L."/>
        </authorList>
    </citation>
    <scope>NUCLEOTIDE SEQUENCE [LARGE SCALE GENOMIC DNA]</scope>
    <source>
        <strain evidence="3">ZHUSHIDOU_FW_LH</strain>
        <tissue evidence="3">Leaf</tissue>
    </source>
</reference>
<dbReference type="InterPro" id="IPR003172">
    <property type="entry name" value="ML_dom"/>
</dbReference>
<evidence type="ECO:0000313" key="4">
    <source>
        <dbReference type="Proteomes" id="UP001372338"/>
    </source>
</evidence>
<keyword evidence="1" id="KW-0732">Signal</keyword>
<evidence type="ECO:0000259" key="2">
    <source>
        <dbReference type="SMART" id="SM00737"/>
    </source>
</evidence>
<feature type="signal peptide" evidence="1">
    <location>
        <begin position="1"/>
        <end position="30"/>
    </location>
</feature>
<dbReference type="SUPFAM" id="SSF81296">
    <property type="entry name" value="E set domains"/>
    <property type="match status" value="1"/>
</dbReference>
<dbReference type="InterPro" id="IPR014756">
    <property type="entry name" value="Ig_E-set"/>
</dbReference>
<keyword evidence="4" id="KW-1185">Reference proteome</keyword>
<organism evidence="3 4">
    <name type="scientific">Crotalaria pallida</name>
    <name type="common">Smooth rattlebox</name>
    <name type="synonym">Crotalaria striata</name>
    <dbReference type="NCBI Taxonomy" id="3830"/>
    <lineage>
        <taxon>Eukaryota</taxon>
        <taxon>Viridiplantae</taxon>
        <taxon>Streptophyta</taxon>
        <taxon>Embryophyta</taxon>
        <taxon>Tracheophyta</taxon>
        <taxon>Spermatophyta</taxon>
        <taxon>Magnoliopsida</taxon>
        <taxon>eudicotyledons</taxon>
        <taxon>Gunneridae</taxon>
        <taxon>Pentapetalae</taxon>
        <taxon>rosids</taxon>
        <taxon>fabids</taxon>
        <taxon>Fabales</taxon>
        <taxon>Fabaceae</taxon>
        <taxon>Papilionoideae</taxon>
        <taxon>50 kb inversion clade</taxon>
        <taxon>genistoids sensu lato</taxon>
        <taxon>core genistoids</taxon>
        <taxon>Crotalarieae</taxon>
        <taxon>Crotalaria</taxon>
    </lineage>
</organism>
<feature type="domain" description="MD-2-related lipid-recognition" evidence="2">
    <location>
        <begin position="35"/>
        <end position="152"/>
    </location>
</feature>
<feature type="chain" id="PRO_5043037854" description="MD-2-related lipid-recognition domain-containing protein" evidence="1">
    <location>
        <begin position="31"/>
        <end position="163"/>
    </location>
</feature>
<dbReference type="Proteomes" id="UP001372338">
    <property type="component" value="Unassembled WGS sequence"/>
</dbReference>
<gene>
    <name evidence="3" type="ORF">RIF29_17674</name>
</gene>
<dbReference type="InterPro" id="IPR039670">
    <property type="entry name" value="NPC2-like"/>
</dbReference>
<dbReference type="SMART" id="SM00737">
    <property type="entry name" value="ML"/>
    <property type="match status" value="1"/>
</dbReference>